<gene>
    <name evidence="1" type="ORF">ILEXP_LOCUS7539</name>
</gene>
<reference evidence="1 2" key="1">
    <citation type="submission" date="2024-02" db="EMBL/GenBank/DDBJ databases">
        <authorList>
            <person name="Vignale AGUSTIN F."/>
            <person name="Sosa J E."/>
            <person name="Modenutti C."/>
        </authorList>
    </citation>
    <scope>NUCLEOTIDE SEQUENCE [LARGE SCALE GENOMIC DNA]</scope>
</reference>
<accession>A0ABC8RAX6</accession>
<dbReference type="EMBL" id="CAUOFW020001014">
    <property type="protein sequence ID" value="CAK9140109.1"/>
    <property type="molecule type" value="Genomic_DNA"/>
</dbReference>
<name>A0ABC8RAX6_9AQUA</name>
<protein>
    <submittedName>
        <fullName evidence="1">Uncharacterized protein</fullName>
    </submittedName>
</protein>
<evidence type="ECO:0000313" key="2">
    <source>
        <dbReference type="Proteomes" id="UP001642360"/>
    </source>
</evidence>
<organism evidence="1 2">
    <name type="scientific">Ilex paraguariensis</name>
    <name type="common">yerba mate</name>
    <dbReference type="NCBI Taxonomy" id="185542"/>
    <lineage>
        <taxon>Eukaryota</taxon>
        <taxon>Viridiplantae</taxon>
        <taxon>Streptophyta</taxon>
        <taxon>Embryophyta</taxon>
        <taxon>Tracheophyta</taxon>
        <taxon>Spermatophyta</taxon>
        <taxon>Magnoliopsida</taxon>
        <taxon>eudicotyledons</taxon>
        <taxon>Gunneridae</taxon>
        <taxon>Pentapetalae</taxon>
        <taxon>asterids</taxon>
        <taxon>campanulids</taxon>
        <taxon>Aquifoliales</taxon>
        <taxon>Aquifoliaceae</taxon>
        <taxon>Ilex</taxon>
    </lineage>
</organism>
<sequence>MRGGIQRTKGTPRHRGIFVHLGVKGFCRAEDTCVDHFDWGDPSAPSTIASADGDGVAEDMWPFLAGNKQMRGGIQRTKGTPRHRGIFVHLGVKGFCRAEDTCVDHFDWGDPSAPSTIASADGDGVAEDMWPFLAGNVTMPRTRVPPDLSFSKNVPSISFCTRTSSDPCNK</sequence>
<evidence type="ECO:0000313" key="1">
    <source>
        <dbReference type="EMBL" id="CAK9140109.1"/>
    </source>
</evidence>
<comment type="caution">
    <text evidence="1">The sequence shown here is derived from an EMBL/GenBank/DDBJ whole genome shotgun (WGS) entry which is preliminary data.</text>
</comment>
<proteinExistence type="predicted"/>
<keyword evidence="2" id="KW-1185">Reference proteome</keyword>
<dbReference type="AlphaFoldDB" id="A0ABC8RAX6"/>
<dbReference type="Proteomes" id="UP001642360">
    <property type="component" value="Unassembled WGS sequence"/>
</dbReference>